<dbReference type="InterPro" id="IPR051785">
    <property type="entry name" value="MMCE/EMCE_epimerase"/>
</dbReference>
<evidence type="ECO:0000259" key="3">
    <source>
        <dbReference type="PROSITE" id="PS51819"/>
    </source>
</evidence>
<dbReference type="PANTHER" id="PTHR43048:SF3">
    <property type="entry name" value="METHYLMALONYL-COA EPIMERASE, MITOCHONDRIAL"/>
    <property type="match status" value="1"/>
</dbReference>
<dbReference type="InterPro" id="IPR029068">
    <property type="entry name" value="Glyas_Bleomycin-R_OHBP_Dase"/>
</dbReference>
<dbReference type="CDD" id="cd07249">
    <property type="entry name" value="MMCE"/>
    <property type="match status" value="1"/>
</dbReference>
<comment type="similarity">
    <text evidence="1">Belongs to the methylmalonyl-CoA epimerase family.</text>
</comment>
<protein>
    <submittedName>
        <fullName evidence="4">Lactoylglutathione lyase</fullName>
    </submittedName>
</protein>
<dbReference type="GO" id="GO:0016829">
    <property type="term" value="F:lyase activity"/>
    <property type="evidence" value="ECO:0007669"/>
    <property type="project" value="UniProtKB-KW"/>
</dbReference>
<keyword evidence="4" id="KW-0456">Lyase</keyword>
<evidence type="ECO:0000256" key="2">
    <source>
        <dbReference type="ARBA" id="ARBA00022723"/>
    </source>
</evidence>
<dbReference type="SUPFAM" id="SSF54593">
    <property type="entry name" value="Glyoxalase/Bleomycin resistance protein/Dihydroxybiphenyl dioxygenase"/>
    <property type="match status" value="1"/>
</dbReference>
<evidence type="ECO:0000256" key="1">
    <source>
        <dbReference type="ARBA" id="ARBA00009308"/>
    </source>
</evidence>
<comment type="caution">
    <text evidence="4">The sequence shown here is derived from an EMBL/GenBank/DDBJ whole genome shotgun (WGS) entry which is preliminary data.</text>
</comment>
<dbReference type="RefSeq" id="WP_075666158.1">
    <property type="nucleotide sequence ID" value="NZ_LBFC01000021.1"/>
</dbReference>
<gene>
    <name evidence="4" type="ORF">XJ44_06350</name>
</gene>
<dbReference type="Proteomes" id="UP000242616">
    <property type="component" value="Unassembled WGS sequence"/>
</dbReference>
<name>A0ABX3IGF4_9BACT</name>
<keyword evidence="5" id="KW-1185">Reference proteome</keyword>
<dbReference type="PROSITE" id="PS51819">
    <property type="entry name" value="VOC"/>
    <property type="match status" value="1"/>
</dbReference>
<organism evidence="4 5">
    <name type="scientific">Thermosipho affectus</name>
    <dbReference type="NCBI Taxonomy" id="660294"/>
    <lineage>
        <taxon>Bacteria</taxon>
        <taxon>Thermotogati</taxon>
        <taxon>Thermotogota</taxon>
        <taxon>Thermotogae</taxon>
        <taxon>Thermotogales</taxon>
        <taxon>Fervidobacteriaceae</taxon>
        <taxon>Thermosipho</taxon>
    </lineage>
</organism>
<dbReference type="NCBIfam" id="TIGR03081">
    <property type="entry name" value="metmalonyl_epim"/>
    <property type="match status" value="1"/>
</dbReference>
<dbReference type="InterPro" id="IPR017515">
    <property type="entry name" value="MeMalonyl-CoA_epimerase"/>
</dbReference>
<dbReference type="Pfam" id="PF13669">
    <property type="entry name" value="Glyoxalase_4"/>
    <property type="match status" value="1"/>
</dbReference>
<proteinExistence type="inferred from homology"/>
<dbReference type="Gene3D" id="3.10.180.10">
    <property type="entry name" value="2,3-Dihydroxybiphenyl 1,2-Dioxygenase, domain 1"/>
    <property type="match status" value="1"/>
</dbReference>
<dbReference type="InterPro" id="IPR037523">
    <property type="entry name" value="VOC_core"/>
</dbReference>
<dbReference type="EMBL" id="LBFC01000021">
    <property type="protein sequence ID" value="ONN26911.1"/>
    <property type="molecule type" value="Genomic_DNA"/>
</dbReference>
<evidence type="ECO:0000313" key="4">
    <source>
        <dbReference type="EMBL" id="ONN26911.1"/>
    </source>
</evidence>
<keyword evidence="2" id="KW-0479">Metal-binding</keyword>
<feature type="domain" description="VOC" evidence="3">
    <location>
        <begin position="5"/>
        <end position="133"/>
    </location>
</feature>
<sequence>MKTNKIDHIGIVVKNAEERLNLYKNFLGLEVTHIETIPERGLKVYFVKIGETRFELLEPINENSEVSKFLEKKGEGIHHIAVNVSGINEAISLAKEMGLKPLSEEPQKGAGGTKVLFIHPKTTGGILLELVEGNH</sequence>
<accession>A0ABX3IGF4</accession>
<evidence type="ECO:0000313" key="5">
    <source>
        <dbReference type="Proteomes" id="UP000242616"/>
    </source>
</evidence>
<dbReference type="PANTHER" id="PTHR43048">
    <property type="entry name" value="METHYLMALONYL-COA EPIMERASE"/>
    <property type="match status" value="1"/>
</dbReference>
<reference evidence="4 5" key="1">
    <citation type="submission" date="2015-06" db="EMBL/GenBank/DDBJ databases">
        <title>Genome sequencing of Thermotogales isolates from hydrothermal vents.</title>
        <authorList>
            <person name="Haverkamp T.H."/>
            <person name="Kublanov I.V."/>
            <person name="Nesbo C.L."/>
        </authorList>
    </citation>
    <scope>NUCLEOTIDE SEQUENCE [LARGE SCALE GENOMIC DNA]</scope>
    <source>
        <strain evidence="5">ik275mar</strain>
    </source>
</reference>